<protein>
    <submittedName>
        <fullName evidence="2">Uncharacterized protein</fullName>
    </submittedName>
</protein>
<feature type="region of interest" description="Disordered" evidence="1">
    <location>
        <begin position="375"/>
        <end position="592"/>
    </location>
</feature>
<comment type="caution">
    <text evidence="2">The sequence shown here is derived from an EMBL/GenBank/DDBJ whole genome shotgun (WGS) entry which is preliminary data.</text>
</comment>
<dbReference type="Proteomes" id="UP001383192">
    <property type="component" value="Unassembled WGS sequence"/>
</dbReference>
<feature type="compositionally biased region" description="Low complexity" evidence="1">
    <location>
        <begin position="383"/>
        <end position="393"/>
    </location>
</feature>
<keyword evidence="3" id="KW-1185">Reference proteome</keyword>
<sequence>MAFPPPTSLENKLLRVFYTKNDSAQLTLARSRILIPVYPFVSFADDSAVASGSSSGSNPQARYATVALRACIDTLLLSCPDLLHDRHRDYTVYHFDPLESISEDPSAQSLAKNGISVGLGLISELKKDEKTVAITGTVMKMKTGGEGVEVVFQLRERAQVPRQGPSNGVDYTDPNIAAAIDRYRAEQEAKLNSRRRRPKAPQGPFNKRLQPITAHCEAERLLAEAGAGNYGRRTKSETPATHAPSPDAYLTPATSTASTPSSSQQPPSSQSTVASPPASQTAGSNASQPDSATILAILSLIDSSPDAASKVENNPLLQLALQSLLQQHSNNTPPAAQTSSVVDTSQDDEVIVLDKENVNPSAFRRRAELEGAKLAEMSCPVPSTSTSTGTETTHNASHGLGLGARSNSVSSDVSQVRSQQNTAEEQSSSRNRSSSGSSRKGKEKAHQPNSNHSPRGYRLPIYAKPGGSTEPWSSPPRSRHSTFNENTQAGSSRAAPIVIPDSPLAPTVPASSPIRGKNHASRKPYVLPEWARTTTATQPRFSEEALKAMADAEKQREEDRKAKRAKWASRSKSTSALSSGPSSSSGSQVDAS</sequence>
<feature type="compositionally biased region" description="Low complexity" evidence="1">
    <location>
        <begin position="570"/>
        <end position="592"/>
    </location>
</feature>
<feature type="compositionally biased region" description="Low complexity" evidence="1">
    <location>
        <begin position="405"/>
        <end position="421"/>
    </location>
</feature>
<feature type="compositionally biased region" description="Basic and acidic residues" evidence="1">
    <location>
        <begin position="541"/>
        <end position="561"/>
    </location>
</feature>
<proteinExistence type="predicted"/>
<dbReference type="EMBL" id="JAYKXP010000024">
    <property type="protein sequence ID" value="KAK7045681.1"/>
    <property type="molecule type" value="Genomic_DNA"/>
</dbReference>
<evidence type="ECO:0000256" key="1">
    <source>
        <dbReference type="SAM" id="MobiDB-lite"/>
    </source>
</evidence>
<name>A0AAW0D0I7_9AGAR</name>
<evidence type="ECO:0000313" key="3">
    <source>
        <dbReference type="Proteomes" id="UP001383192"/>
    </source>
</evidence>
<feature type="compositionally biased region" description="Low complexity" evidence="1">
    <location>
        <begin position="428"/>
        <end position="438"/>
    </location>
</feature>
<feature type="compositionally biased region" description="Polar residues" evidence="1">
    <location>
        <begin position="470"/>
        <end position="491"/>
    </location>
</feature>
<gene>
    <name evidence="2" type="ORF">VNI00_007514</name>
</gene>
<accession>A0AAW0D0I7</accession>
<feature type="region of interest" description="Disordered" evidence="1">
    <location>
        <begin position="227"/>
        <end position="288"/>
    </location>
</feature>
<evidence type="ECO:0000313" key="2">
    <source>
        <dbReference type="EMBL" id="KAK7045681.1"/>
    </source>
</evidence>
<dbReference type="AlphaFoldDB" id="A0AAW0D0I7"/>
<organism evidence="2 3">
    <name type="scientific">Paramarasmius palmivorus</name>
    <dbReference type="NCBI Taxonomy" id="297713"/>
    <lineage>
        <taxon>Eukaryota</taxon>
        <taxon>Fungi</taxon>
        <taxon>Dikarya</taxon>
        <taxon>Basidiomycota</taxon>
        <taxon>Agaricomycotina</taxon>
        <taxon>Agaricomycetes</taxon>
        <taxon>Agaricomycetidae</taxon>
        <taxon>Agaricales</taxon>
        <taxon>Marasmiineae</taxon>
        <taxon>Marasmiaceae</taxon>
        <taxon>Paramarasmius</taxon>
    </lineage>
</organism>
<feature type="region of interest" description="Disordered" evidence="1">
    <location>
        <begin position="188"/>
        <end position="211"/>
    </location>
</feature>
<feature type="compositionally biased region" description="Low complexity" evidence="1">
    <location>
        <begin position="251"/>
        <end position="280"/>
    </location>
</feature>
<reference evidence="2 3" key="1">
    <citation type="submission" date="2024-01" db="EMBL/GenBank/DDBJ databases">
        <title>A draft genome for a cacao thread blight-causing isolate of Paramarasmius palmivorus.</title>
        <authorList>
            <person name="Baruah I.K."/>
            <person name="Bukari Y."/>
            <person name="Amoako-Attah I."/>
            <person name="Meinhardt L.W."/>
            <person name="Bailey B.A."/>
            <person name="Cohen S.P."/>
        </authorList>
    </citation>
    <scope>NUCLEOTIDE SEQUENCE [LARGE SCALE GENOMIC DNA]</scope>
    <source>
        <strain evidence="2 3">GH-12</strain>
    </source>
</reference>